<dbReference type="Gene3D" id="3.90.1150.10">
    <property type="entry name" value="Aspartate Aminotransferase, domain 1"/>
    <property type="match status" value="1"/>
</dbReference>
<dbReference type="GO" id="GO:0019700">
    <property type="term" value="P:organic phosphonate catabolic process"/>
    <property type="evidence" value="ECO:0007669"/>
    <property type="project" value="InterPro"/>
</dbReference>
<name>A0AAV2QHT6_MEGNR</name>
<dbReference type="InterPro" id="IPR015424">
    <property type="entry name" value="PyrdxlP-dep_Trfase"/>
</dbReference>
<feature type="modified residue" description="N6-(pyridoxal phosphate)lysine" evidence="9">
    <location>
        <position position="198"/>
    </location>
</feature>
<dbReference type="NCBIfam" id="NF010006">
    <property type="entry name" value="PRK13479.1"/>
    <property type="match status" value="1"/>
</dbReference>
<dbReference type="InterPro" id="IPR012703">
    <property type="entry name" value="NH2EtPonate_pyrv_transaminase"/>
</dbReference>
<dbReference type="InterPro" id="IPR000192">
    <property type="entry name" value="Aminotrans_V_dom"/>
</dbReference>
<proteinExistence type="inferred from homology"/>
<feature type="domain" description="Aminotransferase class V" evidence="10">
    <location>
        <begin position="36"/>
        <end position="305"/>
    </location>
</feature>
<dbReference type="InterPro" id="IPR015421">
    <property type="entry name" value="PyrdxlP-dep_Trfase_major"/>
</dbReference>
<evidence type="ECO:0000256" key="9">
    <source>
        <dbReference type="PIRSR" id="PIRSR000524-50"/>
    </source>
</evidence>
<comment type="catalytic activity">
    <reaction evidence="6">
        <text>(2-aminoethyl)phosphonate + pyruvate = phosphonoacetaldehyde + L-alanine</text>
        <dbReference type="Rhea" id="RHEA:17021"/>
        <dbReference type="ChEBI" id="CHEBI:15361"/>
        <dbReference type="ChEBI" id="CHEBI:57418"/>
        <dbReference type="ChEBI" id="CHEBI:57972"/>
        <dbReference type="ChEBI" id="CHEBI:58383"/>
        <dbReference type="EC" id="2.6.1.37"/>
    </reaction>
</comment>
<keyword evidence="12" id="KW-1185">Reference proteome</keyword>
<dbReference type="EMBL" id="CAXKWB010007467">
    <property type="protein sequence ID" value="CAL4087296.1"/>
    <property type="molecule type" value="Genomic_DNA"/>
</dbReference>
<dbReference type="HAMAP" id="MF_01376">
    <property type="entry name" value="PhnW_aminotrans_5"/>
    <property type="match status" value="1"/>
</dbReference>
<evidence type="ECO:0000256" key="2">
    <source>
        <dbReference type="ARBA" id="ARBA00022576"/>
    </source>
</evidence>
<evidence type="ECO:0000313" key="12">
    <source>
        <dbReference type="Proteomes" id="UP001497623"/>
    </source>
</evidence>
<gene>
    <name evidence="11" type="ORF">MNOR_LOCUS13194</name>
</gene>
<keyword evidence="5" id="KW-0670">Pyruvate</keyword>
<comment type="caution">
    <text evidence="11">The sequence shown here is derived from an EMBL/GenBank/DDBJ whole genome shotgun (WGS) entry which is preliminary data.</text>
</comment>
<dbReference type="InterPro" id="IPR015422">
    <property type="entry name" value="PyrdxlP-dep_Trfase_small"/>
</dbReference>
<keyword evidence="3" id="KW-0808">Transferase</keyword>
<dbReference type="Pfam" id="PF00266">
    <property type="entry name" value="Aminotran_5"/>
    <property type="match status" value="1"/>
</dbReference>
<reference evidence="11 12" key="1">
    <citation type="submission" date="2024-05" db="EMBL/GenBank/DDBJ databases">
        <authorList>
            <person name="Wallberg A."/>
        </authorList>
    </citation>
    <scope>NUCLEOTIDE SEQUENCE [LARGE SCALE GENOMIC DNA]</scope>
</reference>
<evidence type="ECO:0000256" key="3">
    <source>
        <dbReference type="ARBA" id="ARBA00022679"/>
    </source>
</evidence>
<keyword evidence="4 7" id="KW-0663">Pyridoxal phosphate</keyword>
<evidence type="ECO:0000313" key="11">
    <source>
        <dbReference type="EMBL" id="CAL4087296.1"/>
    </source>
</evidence>
<dbReference type="AlphaFoldDB" id="A0AAV2QHT6"/>
<evidence type="ECO:0000256" key="8">
    <source>
        <dbReference type="PIRSR" id="PIRSR000524-1"/>
    </source>
</evidence>
<organism evidence="11 12">
    <name type="scientific">Meganyctiphanes norvegica</name>
    <name type="common">Northern krill</name>
    <name type="synonym">Thysanopoda norvegica</name>
    <dbReference type="NCBI Taxonomy" id="48144"/>
    <lineage>
        <taxon>Eukaryota</taxon>
        <taxon>Metazoa</taxon>
        <taxon>Ecdysozoa</taxon>
        <taxon>Arthropoda</taxon>
        <taxon>Crustacea</taxon>
        <taxon>Multicrustacea</taxon>
        <taxon>Malacostraca</taxon>
        <taxon>Eumalacostraca</taxon>
        <taxon>Eucarida</taxon>
        <taxon>Euphausiacea</taxon>
        <taxon>Euphausiidae</taxon>
        <taxon>Meganyctiphanes</taxon>
    </lineage>
</organism>
<evidence type="ECO:0000256" key="4">
    <source>
        <dbReference type="ARBA" id="ARBA00022898"/>
    </source>
</evidence>
<dbReference type="InterPro" id="IPR024169">
    <property type="entry name" value="SP_NH2Trfase/AEP_transaminase"/>
</dbReference>
<comment type="cofactor">
    <cofactor evidence="1 7 9">
        <name>pyridoxal 5'-phosphate</name>
        <dbReference type="ChEBI" id="CHEBI:597326"/>
    </cofactor>
</comment>
<dbReference type="GO" id="GO:0008453">
    <property type="term" value="F:alanine-glyoxylate transaminase activity"/>
    <property type="evidence" value="ECO:0007669"/>
    <property type="project" value="UniProtKB-EC"/>
</dbReference>
<dbReference type="PIRSF" id="PIRSF000524">
    <property type="entry name" value="SPT"/>
    <property type="match status" value="1"/>
</dbReference>
<comment type="catalytic activity">
    <reaction evidence="7">
        <text>glyoxylate + L-alanine = glycine + pyruvate</text>
        <dbReference type="Rhea" id="RHEA:24248"/>
        <dbReference type="ChEBI" id="CHEBI:15361"/>
        <dbReference type="ChEBI" id="CHEBI:36655"/>
        <dbReference type="ChEBI" id="CHEBI:57305"/>
        <dbReference type="ChEBI" id="CHEBI:57972"/>
        <dbReference type="EC" id="2.6.1.44"/>
    </reaction>
</comment>
<accession>A0AAV2QHT6</accession>
<feature type="binding site" evidence="8">
    <location>
        <position position="343"/>
    </location>
    <ligand>
        <name>substrate</name>
    </ligand>
</feature>
<dbReference type="Proteomes" id="UP001497623">
    <property type="component" value="Unassembled WGS sequence"/>
</dbReference>
<sequence>MDKNKGKKLFTPGPLCCSSSVKEAMLVDLGSRDILFIDCVKQIRETLLDIAGVTSNDYACVPLQGSGTYSVEAILQTTSPRIGTKILILANGAYGKRMEKMCQYANLEYNIKCFPETQKITADTVNPLLSAGVQYSTVAIVHCETSSGVINQVEEVGKLVKQLQSGAAYFVDAMSSFGAIPLDLMAGGVDYLVSSANKCLEGVPGFAYAICRKNHLISCKGNCRVLSLDLVEQYLNLEATGQFRFTPPTHTMLAFKQALKEYENQGGLQGRAQRYKNNRSILKKGMAKLGFQELLDNEHDGYIITSYFMPKHPNFNFKQFYTKLADKGQVIYPGKVTDAECFRVGNIGHLFPEDMNTLLNCIVEVLEEMDVPMPLQK</sequence>
<dbReference type="GO" id="GO:0047304">
    <property type="term" value="F:2-aminoethylphosphonate-pyruvate transaminase activity"/>
    <property type="evidence" value="ECO:0007669"/>
    <property type="project" value="UniProtKB-EC"/>
</dbReference>
<dbReference type="NCBIfam" id="TIGR03301">
    <property type="entry name" value="PhnW-AepZ"/>
    <property type="match status" value="1"/>
</dbReference>
<dbReference type="PANTHER" id="PTHR42778:SF1">
    <property type="entry name" value="2-AMINOETHYLPHOSPHONATE--PYRUVATE TRANSAMINASE"/>
    <property type="match status" value="1"/>
</dbReference>
<dbReference type="PANTHER" id="PTHR42778">
    <property type="entry name" value="2-AMINOETHYLPHOSPHONATE--PYRUVATE TRANSAMINASE"/>
    <property type="match status" value="1"/>
</dbReference>
<dbReference type="SUPFAM" id="SSF53383">
    <property type="entry name" value="PLP-dependent transferases"/>
    <property type="match status" value="1"/>
</dbReference>
<dbReference type="NCBIfam" id="TIGR02326">
    <property type="entry name" value="transamin_PhnW"/>
    <property type="match status" value="1"/>
</dbReference>
<evidence type="ECO:0000259" key="10">
    <source>
        <dbReference type="Pfam" id="PF00266"/>
    </source>
</evidence>
<evidence type="ECO:0000256" key="7">
    <source>
        <dbReference type="PIRNR" id="PIRNR000524"/>
    </source>
</evidence>
<keyword evidence="2" id="KW-0032">Aminotransferase</keyword>
<protein>
    <recommendedName>
        <fullName evidence="7">Alanine--glyoxylate aminotransferase</fullName>
        <ecNumber evidence="7">2.6.1.44</ecNumber>
    </recommendedName>
</protein>
<comment type="similarity">
    <text evidence="7">Belongs to the class-V pyridoxal-phosphate-dependent aminotransferase family.</text>
</comment>
<evidence type="ECO:0000256" key="6">
    <source>
        <dbReference type="ARBA" id="ARBA00049460"/>
    </source>
</evidence>
<evidence type="ECO:0000256" key="1">
    <source>
        <dbReference type="ARBA" id="ARBA00001933"/>
    </source>
</evidence>
<dbReference type="Gene3D" id="3.40.640.10">
    <property type="entry name" value="Type I PLP-dependent aspartate aminotransferase-like (Major domain)"/>
    <property type="match status" value="1"/>
</dbReference>
<dbReference type="EC" id="2.6.1.44" evidence="7"/>
<evidence type="ECO:0000256" key="5">
    <source>
        <dbReference type="ARBA" id="ARBA00023317"/>
    </source>
</evidence>